<dbReference type="EMBL" id="HBFD01004193">
    <property type="protein sequence ID" value="CAD8718216.1"/>
    <property type="molecule type" value="Transcribed_RNA"/>
</dbReference>
<reference evidence="1" key="1">
    <citation type="submission" date="2021-01" db="EMBL/GenBank/DDBJ databases">
        <authorList>
            <person name="Corre E."/>
            <person name="Pelletier E."/>
            <person name="Niang G."/>
            <person name="Scheremetjew M."/>
            <person name="Finn R."/>
            <person name="Kale V."/>
            <person name="Holt S."/>
            <person name="Cochrane G."/>
            <person name="Meng A."/>
            <person name="Brown T."/>
            <person name="Cohen L."/>
        </authorList>
    </citation>
    <scope>NUCLEOTIDE SEQUENCE</scope>
    <source>
        <strain evidence="1">UTEXLB2642</strain>
    </source>
</reference>
<protein>
    <submittedName>
        <fullName evidence="1">Uncharacterized protein</fullName>
    </submittedName>
</protein>
<name>A0A7S0T041_9STRA</name>
<accession>A0A7S0T041</accession>
<proteinExistence type="predicted"/>
<gene>
    <name evidence="1" type="ORF">CNEB1095_LOCUS2725</name>
</gene>
<organism evidence="1">
    <name type="scientific">Chromulina nebulosa</name>
    <dbReference type="NCBI Taxonomy" id="96789"/>
    <lineage>
        <taxon>Eukaryota</taxon>
        <taxon>Sar</taxon>
        <taxon>Stramenopiles</taxon>
        <taxon>Ochrophyta</taxon>
        <taxon>Chrysophyceae</taxon>
        <taxon>Chromulinales</taxon>
        <taxon>Chromulinaceae</taxon>
        <taxon>Chromulina</taxon>
    </lineage>
</organism>
<dbReference type="AlphaFoldDB" id="A0A7S0T041"/>
<sequence length="481" mass="55619">MTYSSDPLVKANDCTYNISLTDITTNTLTNNLHIYIHINEFDCKSNQSLPGGSTFESFIMTNQSLVSCKEYSTSNSSSYHILCIVNYDAIDKLNDYYCMNLSISLNSINFDNFNEYYFTVNRKYLRVLVDNKRLCYPSIRFNGSNHINIQNPVAHSHSNHNYRYFSGRWLSSQINNYHDIYHYNDSDPEITSHSKITNFYNHLNPGTFAEYSRNYSFQPIILTNNSNIKIPSLESVREILSDIRNKYVFLGSSHMRYNFYAIVKYVYDSRFKLTVRNDDEEYFNMFNYGNKFPSALYADDQSDLLVSLCNKLESNKVTEHVNYTVVFQTGAWDITHMPLARVLRDFPAMKLIKVVHRILSGEIKCGNLIHFIWKTSVPYPFCVDDVNCAGNHRNCASIAALNSFYLKHIMKSNVTENIKFSIVDTYSIIKPRLAFNERYEVACNNHYICILQYERGESIPFLAHTPGGDAVIESLLLALTT</sequence>
<evidence type="ECO:0000313" key="1">
    <source>
        <dbReference type="EMBL" id="CAD8718216.1"/>
    </source>
</evidence>